<accession>A0A832ZTM6</accession>
<feature type="transmembrane region" description="Helical" evidence="5">
    <location>
        <begin position="146"/>
        <end position="165"/>
    </location>
</feature>
<evidence type="ECO:0000256" key="4">
    <source>
        <dbReference type="ARBA" id="ARBA00023136"/>
    </source>
</evidence>
<evidence type="ECO:0008006" key="8">
    <source>
        <dbReference type="Google" id="ProtNLM"/>
    </source>
</evidence>
<feature type="transmembrane region" description="Helical" evidence="5">
    <location>
        <begin position="47"/>
        <end position="65"/>
    </location>
</feature>
<dbReference type="Proteomes" id="UP000600071">
    <property type="component" value="Unassembled WGS sequence"/>
</dbReference>
<keyword evidence="4 5" id="KW-0472">Membrane</keyword>
<evidence type="ECO:0000313" key="6">
    <source>
        <dbReference type="EMBL" id="HIQ23524.1"/>
    </source>
</evidence>
<dbReference type="InterPro" id="IPR052951">
    <property type="entry name" value="Tellurite_res_ion_channel"/>
</dbReference>
<dbReference type="GO" id="GO:0005886">
    <property type="term" value="C:plasma membrane"/>
    <property type="evidence" value="ECO:0007669"/>
    <property type="project" value="TreeGrafter"/>
</dbReference>
<feature type="transmembrane region" description="Helical" evidence="5">
    <location>
        <begin position="86"/>
        <end position="104"/>
    </location>
</feature>
<evidence type="ECO:0000313" key="7">
    <source>
        <dbReference type="Proteomes" id="UP000600071"/>
    </source>
</evidence>
<dbReference type="Gene3D" id="1.50.10.150">
    <property type="entry name" value="Voltage-dependent anion channel"/>
    <property type="match status" value="1"/>
</dbReference>
<keyword evidence="3 5" id="KW-1133">Transmembrane helix</keyword>
<gene>
    <name evidence="6" type="ORF">EYH50_00550</name>
</gene>
<dbReference type="PANTHER" id="PTHR37955">
    <property type="entry name" value="TELLURITE RESISTANCE PROTEIN TEHA"/>
    <property type="match status" value="1"/>
</dbReference>
<reference evidence="6" key="1">
    <citation type="journal article" date="2020" name="ISME J.">
        <title>Gammaproteobacteria mediating utilization of methyl-, sulfur- and petroleum organic compounds in deep ocean hydrothermal plumes.</title>
        <authorList>
            <person name="Zhou Z."/>
            <person name="Liu Y."/>
            <person name="Pan J."/>
            <person name="Cron B.R."/>
            <person name="Toner B.M."/>
            <person name="Anantharaman K."/>
            <person name="Breier J.A."/>
            <person name="Dick G.J."/>
            <person name="Li M."/>
        </authorList>
    </citation>
    <scope>NUCLEOTIDE SEQUENCE</scope>
    <source>
        <strain evidence="6">SZUA-1523</strain>
    </source>
</reference>
<sequence>MASIRERVRGMSVAWFSFNLATSAIALASHALGSAAGIDALHYMARVLAYMNTVIYFAIAIAFLAKIAIAGREVWHSLRHPVKGPFMTAISISTMLLALDWGIVLDNPGIGSLFLYTGMVLHTLLFIAIIYNFLMHEGVEIHSMNPGWYMPAVGNVLVLYIGGLLEAEGVAVLHSLLGIYLGTGVVFWLALFTIWLYRSIFHNPPPARLIAATWINLAPPAVAPMSYEALLGMMPHQYHEALTKVTDELRHWQATLGRSSICSTTRSGGSPGSSYP</sequence>
<dbReference type="InterPro" id="IPR038665">
    <property type="entry name" value="Voltage-dep_anion_channel_sf"/>
</dbReference>
<evidence type="ECO:0000256" key="5">
    <source>
        <dbReference type="SAM" id="Phobius"/>
    </source>
</evidence>
<dbReference type="GO" id="GO:0046583">
    <property type="term" value="F:monoatomic cation efflux transmembrane transporter activity"/>
    <property type="evidence" value="ECO:0007669"/>
    <property type="project" value="TreeGrafter"/>
</dbReference>
<evidence type="ECO:0000256" key="1">
    <source>
        <dbReference type="ARBA" id="ARBA00004141"/>
    </source>
</evidence>
<protein>
    <recommendedName>
        <fullName evidence="8">C4-dicarboxylate transporter/malic acid transport protein</fullName>
    </recommendedName>
</protein>
<feature type="transmembrane region" description="Helical" evidence="5">
    <location>
        <begin position="177"/>
        <end position="197"/>
    </location>
</feature>
<evidence type="ECO:0000256" key="2">
    <source>
        <dbReference type="ARBA" id="ARBA00022692"/>
    </source>
</evidence>
<comment type="caution">
    <text evidence="6">The sequence shown here is derived from an EMBL/GenBank/DDBJ whole genome shotgun (WGS) entry which is preliminary data.</text>
</comment>
<evidence type="ECO:0000256" key="3">
    <source>
        <dbReference type="ARBA" id="ARBA00022989"/>
    </source>
</evidence>
<comment type="subcellular location">
    <subcellularLocation>
        <location evidence="1">Membrane</location>
        <topology evidence="1">Multi-pass membrane protein</topology>
    </subcellularLocation>
</comment>
<organism evidence="6 7">
    <name type="scientific">Pyrodictium delaneyi</name>
    <dbReference type="NCBI Taxonomy" id="1273541"/>
    <lineage>
        <taxon>Archaea</taxon>
        <taxon>Thermoproteota</taxon>
        <taxon>Thermoprotei</taxon>
        <taxon>Desulfurococcales</taxon>
        <taxon>Pyrodictiaceae</taxon>
        <taxon>Pyrodictium</taxon>
    </lineage>
</organism>
<keyword evidence="2 5" id="KW-0812">Transmembrane</keyword>
<dbReference type="Pfam" id="PF03595">
    <property type="entry name" value="SLAC1"/>
    <property type="match status" value="1"/>
</dbReference>
<feature type="transmembrane region" description="Helical" evidence="5">
    <location>
        <begin position="110"/>
        <end position="134"/>
    </location>
</feature>
<name>A0A832ZTM6_9CREN</name>
<dbReference type="EMBL" id="DQVR01000015">
    <property type="protein sequence ID" value="HIQ23524.1"/>
    <property type="molecule type" value="Genomic_DNA"/>
</dbReference>
<dbReference type="InterPro" id="IPR004695">
    <property type="entry name" value="SLAC1/Mae1/Ssu1/TehA"/>
</dbReference>
<dbReference type="PANTHER" id="PTHR37955:SF1">
    <property type="entry name" value="DEP DOMAIN-CONTAINING PROTEIN"/>
    <property type="match status" value="1"/>
</dbReference>
<dbReference type="AlphaFoldDB" id="A0A832ZTM6"/>
<proteinExistence type="predicted"/>